<feature type="compositionally biased region" description="Basic and acidic residues" evidence="1">
    <location>
        <begin position="39"/>
        <end position="55"/>
    </location>
</feature>
<protein>
    <submittedName>
        <fullName evidence="2">Uncharacterized protein</fullName>
    </submittedName>
</protein>
<organism evidence="2 4">
    <name type="scientific">Rotaria socialis</name>
    <dbReference type="NCBI Taxonomy" id="392032"/>
    <lineage>
        <taxon>Eukaryota</taxon>
        <taxon>Metazoa</taxon>
        <taxon>Spiralia</taxon>
        <taxon>Gnathifera</taxon>
        <taxon>Rotifera</taxon>
        <taxon>Eurotatoria</taxon>
        <taxon>Bdelloidea</taxon>
        <taxon>Philodinida</taxon>
        <taxon>Philodinidae</taxon>
        <taxon>Rotaria</taxon>
    </lineage>
</organism>
<dbReference type="PANTHER" id="PTHR46601">
    <property type="entry name" value="ULP_PROTEASE DOMAIN-CONTAINING PROTEIN"/>
    <property type="match status" value="1"/>
</dbReference>
<gene>
    <name evidence="3" type="ORF">HFQ381_LOCUS32198</name>
    <name evidence="2" type="ORF">LUA448_LOCUS12899</name>
</gene>
<sequence>MKLTAAQKQKRYREDLKRKGRHNTVKAKNSERMQNFRSKLSDFQREQYRNHDAVARKRARAASKHQSNASFGSKQNLGKSVKKVKKNLPQDPSKQKLVIQAIAQSIGLLGPSLHKRNTRHLSCKLKDDIVKFYCRDDISYQMPGKRDTIVVRQNGTKSTHQKRILLYNIRKVHQLFLSERSGSALDLSKTSFAELRPQYVMIKALMSHRIQWLQWTNNNGRSEKEESEGAVKSCVQHLSSLIQQYLSHVFIKRAQSSLFEELKESTDDKKLLLQVDCAENFAMDQQDAIQSAYWNTRMLSIFTAHAWCGANNYSFALVSDNVTHDKCCVVVCLNNIITKLKQYLPDLEEIVFFSDGAASQFKQRYLLQNMTRMMVGHTLKLSGNFFAPSHGKGVVNAIGGMVKRMVWQEVMAKKQYRSATDFVCIAKTKTNTIILDEISQTEIDVAKLRLEQIFMATKSVKDTQKLHSVIAIRSDVIECRIYGDSTSKWAVFSDFYLLKAKKCTVFCPTRICISISEK</sequence>
<dbReference type="EMBL" id="CAJNYD010001564">
    <property type="protein sequence ID" value="CAF3349256.1"/>
    <property type="molecule type" value="Genomic_DNA"/>
</dbReference>
<proteinExistence type="predicted"/>
<dbReference type="Proteomes" id="UP000663833">
    <property type="component" value="Unassembled WGS sequence"/>
</dbReference>
<accession>A0A817VNR8</accession>
<feature type="region of interest" description="Disordered" evidence="1">
    <location>
        <begin position="1"/>
        <end position="93"/>
    </location>
</feature>
<evidence type="ECO:0000313" key="4">
    <source>
        <dbReference type="Proteomes" id="UP000663833"/>
    </source>
</evidence>
<dbReference type="EMBL" id="CAJOBO010007516">
    <property type="protein sequence ID" value="CAF4574551.1"/>
    <property type="molecule type" value="Genomic_DNA"/>
</dbReference>
<name>A0A817VNR8_9BILA</name>
<comment type="caution">
    <text evidence="2">The sequence shown here is derived from an EMBL/GenBank/DDBJ whole genome shotgun (WGS) entry which is preliminary data.</text>
</comment>
<dbReference type="Proteomes" id="UP000663851">
    <property type="component" value="Unassembled WGS sequence"/>
</dbReference>
<reference evidence="2" key="1">
    <citation type="submission" date="2021-02" db="EMBL/GenBank/DDBJ databases">
        <authorList>
            <person name="Nowell W R."/>
        </authorList>
    </citation>
    <scope>NUCLEOTIDE SEQUENCE</scope>
</reference>
<feature type="compositionally biased region" description="Polar residues" evidence="1">
    <location>
        <begin position="64"/>
        <end position="78"/>
    </location>
</feature>
<evidence type="ECO:0000313" key="3">
    <source>
        <dbReference type="EMBL" id="CAF4574551.1"/>
    </source>
</evidence>
<evidence type="ECO:0000256" key="1">
    <source>
        <dbReference type="SAM" id="MobiDB-lite"/>
    </source>
</evidence>
<dbReference type="AlphaFoldDB" id="A0A817VNR8"/>
<evidence type="ECO:0000313" key="2">
    <source>
        <dbReference type="EMBL" id="CAF3349256.1"/>
    </source>
</evidence>
<dbReference type="PANTHER" id="PTHR46601:SF2">
    <property type="entry name" value="UBIQUITIN-LIKE PROTEASE FAMILY PROFILE DOMAIN-CONTAINING PROTEIN"/>
    <property type="match status" value="1"/>
</dbReference>